<proteinExistence type="predicted"/>
<dbReference type="PATRIC" id="fig|1231190.3.peg.3153"/>
<keyword evidence="1" id="KW-0732">Signal</keyword>
<reference evidence="2 3" key="1">
    <citation type="journal article" date="2012" name="J. Bacteriol.">
        <title>Genome Sequence of Nitratireductor indicus Type Strain C115.</title>
        <authorList>
            <person name="Lai Q."/>
            <person name="Li G."/>
            <person name="Yu Z."/>
            <person name="Shao Z."/>
        </authorList>
    </citation>
    <scope>NUCLEOTIDE SEQUENCE [LARGE SCALE GENOMIC DNA]</scope>
    <source>
        <strain evidence="2 3">C115</strain>
    </source>
</reference>
<organism evidence="2 3">
    <name type="scientific">Nitratireductor indicus C115</name>
    <dbReference type="NCBI Taxonomy" id="1231190"/>
    <lineage>
        <taxon>Bacteria</taxon>
        <taxon>Pseudomonadati</taxon>
        <taxon>Pseudomonadota</taxon>
        <taxon>Alphaproteobacteria</taxon>
        <taxon>Hyphomicrobiales</taxon>
        <taxon>Phyllobacteriaceae</taxon>
        <taxon>Nitratireductor</taxon>
    </lineage>
</organism>
<accession>K2NUR0</accession>
<dbReference type="Proteomes" id="UP000007374">
    <property type="component" value="Unassembled WGS sequence"/>
</dbReference>
<sequence length="174" mass="19299">MAIMQVSAKLPRKIGSGAFACLILFTQALPFHAMAADDPSRMSEDEVQRFCSNVVDAARDRRYSMQAMELKKLKEDVDDRIAALEQKRTEYEEWLERRKVFLAKAEAGIIDIYANMRPDAAAERLAEVPAELAAAILMKLEPRTAGVILNEMNSKSAATLTNIIASAARPEDPT</sequence>
<protein>
    <recommendedName>
        <fullName evidence="4">Magnesium transporter MgtE intracellular domain-containing protein</fullName>
    </recommendedName>
</protein>
<dbReference type="AlphaFoldDB" id="K2NUR0"/>
<keyword evidence="3" id="KW-1185">Reference proteome</keyword>
<comment type="caution">
    <text evidence="2">The sequence shown here is derived from an EMBL/GenBank/DDBJ whole genome shotgun (WGS) entry which is preliminary data.</text>
</comment>
<dbReference type="eggNOG" id="COG3334">
    <property type="taxonomic scope" value="Bacteria"/>
</dbReference>
<evidence type="ECO:0000256" key="1">
    <source>
        <dbReference type="SAM" id="SignalP"/>
    </source>
</evidence>
<evidence type="ECO:0000313" key="3">
    <source>
        <dbReference type="Proteomes" id="UP000007374"/>
    </source>
</evidence>
<evidence type="ECO:0008006" key="4">
    <source>
        <dbReference type="Google" id="ProtNLM"/>
    </source>
</evidence>
<evidence type="ECO:0000313" key="2">
    <source>
        <dbReference type="EMBL" id="EKF41569.1"/>
    </source>
</evidence>
<dbReference type="EMBL" id="AMSI01000010">
    <property type="protein sequence ID" value="EKF41569.1"/>
    <property type="molecule type" value="Genomic_DNA"/>
</dbReference>
<dbReference type="SUPFAM" id="SSF158791">
    <property type="entry name" value="MgtE N-terminal domain-like"/>
    <property type="match status" value="1"/>
</dbReference>
<name>K2NUR0_9HYPH</name>
<dbReference type="STRING" id="721133.SAMN05216176_110105"/>
<feature type="chain" id="PRO_5003865822" description="Magnesium transporter MgtE intracellular domain-containing protein" evidence="1">
    <location>
        <begin position="36"/>
        <end position="174"/>
    </location>
</feature>
<gene>
    <name evidence="2" type="ORF">NA8A_15211</name>
</gene>
<feature type="signal peptide" evidence="1">
    <location>
        <begin position="1"/>
        <end position="35"/>
    </location>
</feature>